<protein>
    <submittedName>
        <fullName evidence="1">Uncharacterized protein</fullName>
    </submittedName>
</protein>
<comment type="caution">
    <text evidence="1">The sequence shown here is derived from an EMBL/GenBank/DDBJ whole genome shotgun (WGS) entry which is preliminary data.</text>
</comment>
<proteinExistence type="predicted"/>
<organism evidence="1 2">
    <name type="scientific">Hirundo rustica rustica</name>
    <dbReference type="NCBI Taxonomy" id="333673"/>
    <lineage>
        <taxon>Eukaryota</taxon>
        <taxon>Metazoa</taxon>
        <taxon>Chordata</taxon>
        <taxon>Craniata</taxon>
        <taxon>Vertebrata</taxon>
        <taxon>Euteleostomi</taxon>
        <taxon>Archelosauria</taxon>
        <taxon>Archosauria</taxon>
        <taxon>Dinosauria</taxon>
        <taxon>Saurischia</taxon>
        <taxon>Theropoda</taxon>
        <taxon>Coelurosauria</taxon>
        <taxon>Aves</taxon>
        <taxon>Neognathae</taxon>
        <taxon>Neoaves</taxon>
        <taxon>Telluraves</taxon>
        <taxon>Australaves</taxon>
        <taxon>Passeriformes</taxon>
        <taxon>Sylvioidea</taxon>
        <taxon>Hirundinidae</taxon>
        <taxon>Hirundo</taxon>
    </lineage>
</organism>
<evidence type="ECO:0000313" key="1">
    <source>
        <dbReference type="EMBL" id="RMC08346.1"/>
    </source>
</evidence>
<gene>
    <name evidence="1" type="ORF">DUI87_14588</name>
</gene>
<dbReference type="EMBL" id="QRBI01000117">
    <property type="protein sequence ID" value="RMC08346.1"/>
    <property type="molecule type" value="Genomic_DNA"/>
</dbReference>
<name>A0A3M0K569_HIRRU</name>
<sequence>MQRTQGTFELCHRRVRLELRERFFSQRVLALPRLPREWAQPQVLPELQERLDNAPRGAQGGIVGVSVQGQRLDWIGLDWIGLDWIGLDWIGLDWIGLDAPVIPSSSGYSMVLFCLHHSTGCGHTLSPGVAVECIFPGTKKPL</sequence>
<dbReference type="Proteomes" id="UP000269221">
    <property type="component" value="Unassembled WGS sequence"/>
</dbReference>
<dbReference type="AlphaFoldDB" id="A0A3M0K569"/>
<evidence type="ECO:0000313" key="2">
    <source>
        <dbReference type="Proteomes" id="UP000269221"/>
    </source>
</evidence>
<keyword evidence="2" id="KW-1185">Reference proteome</keyword>
<reference evidence="1 2" key="1">
    <citation type="submission" date="2018-07" db="EMBL/GenBank/DDBJ databases">
        <title>A high quality draft genome assembly of the barn swallow (H. rustica rustica).</title>
        <authorList>
            <person name="Formenti G."/>
            <person name="Chiara M."/>
            <person name="Poveda L."/>
            <person name="Francoijs K.-J."/>
            <person name="Bonisoli-Alquati A."/>
            <person name="Canova L."/>
            <person name="Gianfranceschi L."/>
            <person name="Horner D.S."/>
            <person name="Saino N."/>
        </authorList>
    </citation>
    <scope>NUCLEOTIDE SEQUENCE [LARGE SCALE GENOMIC DNA]</scope>
    <source>
        <strain evidence="1">Chelidonia</strain>
        <tissue evidence="1">Blood</tissue>
    </source>
</reference>
<accession>A0A3M0K569</accession>